<evidence type="ECO:0000256" key="2">
    <source>
        <dbReference type="ARBA" id="ARBA00022473"/>
    </source>
</evidence>
<evidence type="ECO:0000313" key="8">
    <source>
        <dbReference type="Proteomes" id="UP000224567"/>
    </source>
</evidence>
<dbReference type="EMBL" id="MLFT02000006">
    <property type="protein sequence ID" value="PHT45635.1"/>
    <property type="molecule type" value="Genomic_DNA"/>
</dbReference>
<reference evidence="8" key="2">
    <citation type="journal article" date="2017" name="J. Anim. Genet.">
        <title>Multiple reference genome sequences of hot pepper reveal the massive evolution of plant disease resistance genes by retroduplication.</title>
        <authorList>
            <person name="Kim S."/>
            <person name="Park J."/>
            <person name="Yeom S.-I."/>
            <person name="Kim Y.-M."/>
            <person name="Seo E."/>
            <person name="Kim K.-T."/>
            <person name="Kim M.-S."/>
            <person name="Lee J.M."/>
            <person name="Cheong K."/>
            <person name="Shin H.-S."/>
            <person name="Kim S.-B."/>
            <person name="Han K."/>
            <person name="Lee J."/>
            <person name="Park M."/>
            <person name="Lee H.-A."/>
            <person name="Lee H.-Y."/>
            <person name="Lee Y."/>
            <person name="Oh S."/>
            <person name="Lee J.H."/>
            <person name="Choi E."/>
            <person name="Choi E."/>
            <person name="Lee S.E."/>
            <person name="Jeon J."/>
            <person name="Kim H."/>
            <person name="Choi G."/>
            <person name="Song H."/>
            <person name="Lee J."/>
            <person name="Lee S.-C."/>
            <person name="Kwon J.-K."/>
            <person name="Lee H.-Y."/>
            <person name="Koo N."/>
            <person name="Hong Y."/>
            <person name="Kim R.W."/>
            <person name="Kang W.-H."/>
            <person name="Huh J.H."/>
            <person name="Kang B.-C."/>
            <person name="Yang T.-J."/>
            <person name="Lee Y.-H."/>
            <person name="Bennetzen J.L."/>
            <person name="Choi D."/>
        </authorList>
    </citation>
    <scope>NUCLEOTIDE SEQUENCE [LARGE SCALE GENOMIC DNA]</scope>
    <source>
        <strain evidence="8">cv. PBC81</strain>
    </source>
</reference>
<keyword evidence="4" id="KW-0539">Nucleus</keyword>
<organism evidence="7 8">
    <name type="scientific">Capsicum baccatum</name>
    <name type="common">Peruvian pepper</name>
    <dbReference type="NCBI Taxonomy" id="33114"/>
    <lineage>
        <taxon>Eukaryota</taxon>
        <taxon>Viridiplantae</taxon>
        <taxon>Streptophyta</taxon>
        <taxon>Embryophyta</taxon>
        <taxon>Tracheophyta</taxon>
        <taxon>Spermatophyta</taxon>
        <taxon>Magnoliopsida</taxon>
        <taxon>eudicotyledons</taxon>
        <taxon>Gunneridae</taxon>
        <taxon>Pentapetalae</taxon>
        <taxon>asterids</taxon>
        <taxon>lamiids</taxon>
        <taxon>Solanales</taxon>
        <taxon>Solanaceae</taxon>
        <taxon>Solanoideae</taxon>
        <taxon>Capsiceae</taxon>
        <taxon>Capsicum</taxon>
    </lineage>
</organism>
<dbReference type="PANTHER" id="PTHR32263:SF11">
    <property type="entry name" value="INACTIVE POLY [ADP-RIBOSE] POLYMERASE RCD1-LIKE ISOFORM X1"/>
    <property type="match status" value="1"/>
</dbReference>
<dbReference type="Pfam" id="PF12174">
    <property type="entry name" value="RST"/>
    <property type="match status" value="1"/>
</dbReference>
<evidence type="ECO:0000256" key="4">
    <source>
        <dbReference type="ARBA" id="ARBA00023242"/>
    </source>
</evidence>
<evidence type="ECO:0000259" key="5">
    <source>
        <dbReference type="PROSITE" id="PS51059"/>
    </source>
</evidence>
<dbReference type="GO" id="GO:0005634">
    <property type="term" value="C:nucleus"/>
    <property type="evidence" value="ECO:0007669"/>
    <property type="project" value="UniProtKB-SubCell"/>
</dbReference>
<dbReference type="OrthoDB" id="6133115at2759"/>
<comment type="caution">
    <text evidence="7">The sequence shown here is derived from an EMBL/GenBank/DDBJ whole genome shotgun (WGS) entry which is preliminary data.</text>
</comment>
<accession>A0A2G2WK61</accession>
<evidence type="ECO:0008006" key="9">
    <source>
        <dbReference type="Google" id="ProtNLM"/>
    </source>
</evidence>
<gene>
    <name evidence="7" type="ORF">CQW23_14793</name>
</gene>
<feature type="domain" description="PARP catalytic" evidence="5">
    <location>
        <begin position="238"/>
        <end position="463"/>
    </location>
</feature>
<proteinExistence type="predicted"/>
<protein>
    <recommendedName>
        <fullName evidence="9">Inactive poly [ADP-ribose] polymerase RCD1</fullName>
    </recommendedName>
</protein>
<dbReference type="AlphaFoldDB" id="A0A2G2WK61"/>
<evidence type="ECO:0000313" key="7">
    <source>
        <dbReference type="EMBL" id="PHT45635.1"/>
    </source>
</evidence>
<dbReference type="PROSITE" id="PS51879">
    <property type="entry name" value="RST"/>
    <property type="match status" value="1"/>
</dbReference>
<keyword evidence="8" id="KW-1185">Reference proteome</keyword>
<dbReference type="InterPro" id="IPR022003">
    <property type="entry name" value="RST"/>
</dbReference>
<reference evidence="7 8" key="1">
    <citation type="journal article" date="2017" name="Genome Biol.">
        <title>New reference genome sequences of hot pepper reveal the massive evolution of plant disease-resistance genes by retroduplication.</title>
        <authorList>
            <person name="Kim S."/>
            <person name="Park J."/>
            <person name="Yeom S.I."/>
            <person name="Kim Y.M."/>
            <person name="Seo E."/>
            <person name="Kim K.T."/>
            <person name="Kim M.S."/>
            <person name="Lee J.M."/>
            <person name="Cheong K."/>
            <person name="Shin H.S."/>
            <person name="Kim S.B."/>
            <person name="Han K."/>
            <person name="Lee J."/>
            <person name="Park M."/>
            <person name="Lee H.A."/>
            <person name="Lee H.Y."/>
            <person name="Lee Y."/>
            <person name="Oh S."/>
            <person name="Lee J.H."/>
            <person name="Choi E."/>
            <person name="Choi E."/>
            <person name="Lee S.E."/>
            <person name="Jeon J."/>
            <person name="Kim H."/>
            <person name="Choi G."/>
            <person name="Song H."/>
            <person name="Lee J."/>
            <person name="Lee S.C."/>
            <person name="Kwon J.K."/>
            <person name="Lee H.Y."/>
            <person name="Koo N."/>
            <person name="Hong Y."/>
            <person name="Kim R.W."/>
            <person name="Kang W.H."/>
            <person name="Huh J.H."/>
            <person name="Kang B.C."/>
            <person name="Yang T.J."/>
            <person name="Lee Y.H."/>
            <person name="Bennetzen J.L."/>
            <person name="Choi D."/>
        </authorList>
    </citation>
    <scope>NUCLEOTIDE SEQUENCE [LARGE SCALE GENOMIC DNA]</scope>
    <source>
        <strain evidence="8">cv. PBC81</strain>
    </source>
</reference>
<evidence type="ECO:0000256" key="3">
    <source>
        <dbReference type="ARBA" id="ARBA00023016"/>
    </source>
</evidence>
<keyword evidence="3" id="KW-0346">Stress response</keyword>
<dbReference type="InterPro" id="IPR012317">
    <property type="entry name" value="Poly(ADP-ribose)pol_cat_dom"/>
</dbReference>
<dbReference type="InterPro" id="IPR057823">
    <property type="entry name" value="WWE_RCD1"/>
</dbReference>
<feature type="domain" description="RST" evidence="6">
    <location>
        <begin position="485"/>
        <end position="556"/>
    </location>
</feature>
<dbReference type="GO" id="GO:0003950">
    <property type="term" value="F:NAD+ poly-ADP-ribosyltransferase activity"/>
    <property type="evidence" value="ECO:0007669"/>
    <property type="project" value="InterPro"/>
</dbReference>
<comment type="subcellular location">
    <subcellularLocation>
        <location evidence="1">Nucleus</location>
    </subcellularLocation>
</comment>
<keyword evidence="2" id="KW-0217">Developmental protein</keyword>
<dbReference type="PROSITE" id="PS51059">
    <property type="entry name" value="PARP_CATALYTIC"/>
    <property type="match status" value="1"/>
</dbReference>
<dbReference type="STRING" id="33114.A0A2G2WK61"/>
<dbReference type="Proteomes" id="UP000224567">
    <property type="component" value="Unassembled WGS sequence"/>
</dbReference>
<evidence type="ECO:0000259" key="6">
    <source>
        <dbReference type="PROSITE" id="PS51879"/>
    </source>
</evidence>
<dbReference type="Pfam" id="PF23467">
    <property type="entry name" value="WWE_5"/>
    <property type="match status" value="1"/>
</dbReference>
<dbReference type="InterPro" id="IPR044964">
    <property type="entry name" value="RCD1/SRO1-5"/>
</dbReference>
<name>A0A2G2WK61_CAPBA</name>
<sequence length="586" mass="66461">MEPKWVGVLDNGFRTVVGSNRKVVSQNLAPLFRASSEKLSIQSNCDSKLGKRKRVVVCESNCLSRLRKFVLRNNLNFMRSELPQRVLFHQNGEWIDFPQDVTLIVKEKFREKQAFIEVKVSDSHIRLDMLHMVQLDVINGSRKPIAWIDEAGNSFFPESFLISCEMHGYFETQSKRAEELMMTKPDNLKLQLKIDLNGPDNCNLEECVEESNVGFKRIRVNPLKNNQDFADDEKSDGKMERVAENKLNEETMSPDLVARQKLVDAEFVKNMFVMGMNFIPNADEIKITKCSSNYLRTRLELFEKQVEITEKYRGNANVQYAWLAASKDLISTIMKYGLAFGGAKDKTKFGVGVLLSAVHCASKSAINCDVEENGVRYMVFTRVILGNVEPLHCGSEQCHPSDEKYDTGVDDLKNPTQYVVWEMNMYTHIYPEFIVGFRISPRAAGPHFGNASRIDVSRVSRSPVDQGSLSHQISMGELALEKAARTPKSPCLPFSLLIDAISNKVTAEKMNRVTSNYELFKSKKICREEFVKHLRLIVGDTLLKSIIKSVRCKVPSMSVELVLPKQEPQVLPSNEILSIPLARATE</sequence>
<dbReference type="PANTHER" id="PTHR32263">
    <property type="entry name" value="INACTIVE POLY [ADP-RIBOSE] POLYMERASE SRO4-RELATED"/>
    <property type="match status" value="1"/>
</dbReference>
<dbReference type="SUPFAM" id="SSF56399">
    <property type="entry name" value="ADP-ribosylation"/>
    <property type="match status" value="1"/>
</dbReference>
<evidence type="ECO:0000256" key="1">
    <source>
        <dbReference type="ARBA" id="ARBA00004123"/>
    </source>
</evidence>
<dbReference type="Gene3D" id="3.90.228.10">
    <property type="match status" value="1"/>
</dbReference>